<dbReference type="RefSeq" id="WP_134640626.1">
    <property type="nucleotide sequence ID" value="NZ_SOHM01000018.1"/>
</dbReference>
<comment type="caution">
    <text evidence="2">The sequence shown here is derived from an EMBL/GenBank/DDBJ whole genome shotgun (WGS) entry which is preliminary data.</text>
</comment>
<dbReference type="Proteomes" id="UP000298468">
    <property type="component" value="Unassembled WGS sequence"/>
</dbReference>
<feature type="transmembrane region" description="Helical" evidence="1">
    <location>
        <begin position="68"/>
        <end position="88"/>
    </location>
</feature>
<keyword evidence="1" id="KW-0472">Membrane</keyword>
<proteinExistence type="predicted"/>
<gene>
    <name evidence="2" type="ORF">E3T61_09575</name>
</gene>
<keyword evidence="3" id="KW-1185">Reference proteome</keyword>
<evidence type="ECO:0000256" key="1">
    <source>
        <dbReference type="SAM" id="Phobius"/>
    </source>
</evidence>
<evidence type="ECO:0000313" key="2">
    <source>
        <dbReference type="EMBL" id="TFD91107.1"/>
    </source>
</evidence>
<reference evidence="2 3" key="1">
    <citation type="submission" date="2019-03" db="EMBL/GenBank/DDBJ databases">
        <title>Genomics of glacier-inhabiting Cryobacterium strains.</title>
        <authorList>
            <person name="Liu Q."/>
            <person name="Xin Y.-H."/>
        </authorList>
    </citation>
    <scope>NUCLEOTIDE SEQUENCE [LARGE SCALE GENOMIC DNA]</scope>
    <source>
        <strain evidence="2 3">Sr59</strain>
    </source>
</reference>
<accession>A0A4R9BWD1</accession>
<sequence>MEIVLGVLLVAVGSVLLTKSAMIEAKANPLDRFPLLVSPPIRPRRANLLRGLGGGLVVLGLLTFSREIGYAGLLAIIPAWVAPVTVMLRHNRLVSA</sequence>
<protein>
    <submittedName>
        <fullName evidence="2">Uncharacterized protein</fullName>
    </submittedName>
</protein>
<dbReference type="AlphaFoldDB" id="A0A4R9BWD1"/>
<dbReference type="EMBL" id="SOHM01000018">
    <property type="protein sequence ID" value="TFD91107.1"/>
    <property type="molecule type" value="Genomic_DNA"/>
</dbReference>
<keyword evidence="1" id="KW-1133">Transmembrane helix</keyword>
<evidence type="ECO:0000313" key="3">
    <source>
        <dbReference type="Proteomes" id="UP000298468"/>
    </source>
</evidence>
<name>A0A4R9BWD1_9MICO</name>
<organism evidence="2 3">
    <name type="scientific">Cryobacterium lactosi</name>
    <dbReference type="NCBI Taxonomy" id="1259202"/>
    <lineage>
        <taxon>Bacteria</taxon>
        <taxon>Bacillati</taxon>
        <taxon>Actinomycetota</taxon>
        <taxon>Actinomycetes</taxon>
        <taxon>Micrococcales</taxon>
        <taxon>Microbacteriaceae</taxon>
        <taxon>Cryobacterium</taxon>
    </lineage>
</organism>
<keyword evidence="1" id="KW-0812">Transmembrane</keyword>